<evidence type="ECO:0000313" key="3">
    <source>
        <dbReference type="Proteomes" id="UP000712527"/>
    </source>
</evidence>
<evidence type="ECO:0000313" key="2">
    <source>
        <dbReference type="EMBL" id="MBM6774535.1"/>
    </source>
</evidence>
<dbReference type="Proteomes" id="UP000712527">
    <property type="component" value="Unassembled WGS sequence"/>
</dbReference>
<name>A0ABS2F145_9ACTN</name>
<reference evidence="2 3" key="1">
    <citation type="journal article" date="2021" name="Sci. Rep.">
        <title>The distribution of antibiotic resistance genes in chicken gut microbiota commensals.</title>
        <authorList>
            <person name="Juricova H."/>
            <person name="Matiasovicova J."/>
            <person name="Kubasova T."/>
            <person name="Cejkova D."/>
            <person name="Rychlik I."/>
        </authorList>
    </citation>
    <scope>NUCLEOTIDE SEQUENCE [LARGE SCALE GENOMIC DNA]</scope>
    <source>
        <strain evidence="2 3">An794</strain>
    </source>
</reference>
<feature type="region of interest" description="Disordered" evidence="1">
    <location>
        <begin position="139"/>
        <end position="172"/>
    </location>
</feature>
<evidence type="ECO:0000256" key="1">
    <source>
        <dbReference type="SAM" id="MobiDB-lite"/>
    </source>
</evidence>
<comment type="caution">
    <text evidence="2">The sequence shown here is derived from an EMBL/GenBank/DDBJ whole genome shotgun (WGS) entry which is preliminary data.</text>
</comment>
<feature type="compositionally biased region" description="Low complexity" evidence="1">
    <location>
        <begin position="147"/>
        <end position="159"/>
    </location>
</feature>
<dbReference type="RefSeq" id="WP_204792899.1">
    <property type="nucleotide sequence ID" value="NZ_JACSNQ010000004.1"/>
</dbReference>
<protein>
    <submittedName>
        <fullName evidence="2">DNA gyrase</fullName>
    </submittedName>
</protein>
<keyword evidence="3" id="KW-1185">Reference proteome</keyword>
<dbReference type="EMBL" id="JACSNQ010000004">
    <property type="protein sequence ID" value="MBM6774535.1"/>
    <property type="molecule type" value="Genomic_DNA"/>
</dbReference>
<organism evidence="2 3">
    <name type="scientific">Olsenella profusa</name>
    <dbReference type="NCBI Taxonomy" id="138595"/>
    <lineage>
        <taxon>Bacteria</taxon>
        <taxon>Bacillati</taxon>
        <taxon>Actinomycetota</taxon>
        <taxon>Coriobacteriia</taxon>
        <taxon>Coriobacteriales</taxon>
        <taxon>Atopobiaceae</taxon>
        <taxon>Olsenella</taxon>
    </lineage>
</organism>
<gene>
    <name evidence="2" type="ORF">H9X80_03110</name>
</gene>
<accession>A0ABS2F145</accession>
<proteinExistence type="predicted"/>
<sequence length="172" mass="19309">MAENERPEGAQGERRNVYITLHRNFVREGIEYTDRRTGETRTFNQVTLPAGTVIDGRDVGGYEFSPLFVNPARFRDPEAWRDIPLLADREVRLSRSVLDEEGNPVLGADGRREKNVVTVTPQQIKDALKEARRAYAERMREREGLGERAASARACSEALAGREAPAAGRDAR</sequence>